<dbReference type="InterPro" id="IPR004869">
    <property type="entry name" value="MMPL_dom"/>
</dbReference>
<feature type="transmembrane region" description="Helical" evidence="7">
    <location>
        <begin position="192"/>
        <end position="215"/>
    </location>
</feature>
<feature type="transmembrane region" description="Helical" evidence="7">
    <location>
        <begin position="164"/>
        <end position="185"/>
    </location>
</feature>
<dbReference type="EMBL" id="JAPDOD010000055">
    <property type="protein sequence ID" value="MDA0165965.1"/>
    <property type="molecule type" value="Genomic_DNA"/>
</dbReference>
<reference evidence="9" key="1">
    <citation type="submission" date="2022-10" db="EMBL/GenBank/DDBJ databases">
        <title>The WGS of Solirubrobacter ginsenosidimutans DSM 21036.</title>
        <authorList>
            <person name="Jiang Z."/>
        </authorList>
    </citation>
    <scope>NUCLEOTIDE SEQUENCE</scope>
    <source>
        <strain evidence="9">DSM 21036</strain>
    </source>
</reference>
<protein>
    <submittedName>
        <fullName evidence="9">MMPL family transporter</fullName>
    </submittedName>
</protein>
<feature type="domain" description="Membrane transport protein MMPL" evidence="8">
    <location>
        <begin position="413"/>
        <end position="661"/>
    </location>
</feature>
<evidence type="ECO:0000256" key="2">
    <source>
        <dbReference type="ARBA" id="ARBA00010157"/>
    </source>
</evidence>
<feature type="transmembrane region" description="Helical" evidence="7">
    <location>
        <begin position="297"/>
        <end position="322"/>
    </location>
</feature>
<feature type="transmembrane region" description="Helical" evidence="7">
    <location>
        <begin position="494"/>
        <end position="513"/>
    </location>
</feature>
<evidence type="ECO:0000256" key="3">
    <source>
        <dbReference type="ARBA" id="ARBA00022475"/>
    </source>
</evidence>
<feature type="transmembrane region" description="Helical" evidence="7">
    <location>
        <begin position="628"/>
        <end position="653"/>
    </location>
</feature>
<evidence type="ECO:0000313" key="10">
    <source>
        <dbReference type="Proteomes" id="UP001149140"/>
    </source>
</evidence>
<feature type="transmembrane region" description="Helical" evidence="7">
    <location>
        <begin position="547"/>
        <end position="572"/>
    </location>
</feature>
<name>A0A9X3N2R2_9ACTN</name>
<sequence>MAHALGRLAASAAGHWKRSLAIVAAILVVIGGASALGGGAFVDSFSTPGTESQKAIDLLTQRFPAQSGDTATLVFATGKGTLKDNPAIAQTAATVKRQPHVTGVSPLQLSANQRIGFLTVQYDKPAQDLQRAPGERLADVSSIGEKAGLEVSRRGPIVDQAEQLAAPVGELIGLAVAIIVLTLVFRSIAAMLLTLIASLIALAGGILLLRFGAAFTDFPSFAPTLGVMLGLGAGIDYALLIVGRYREQLAAGDSVAHSARVANSTAGTSVVAAGAIVVVAIAGLLATGIPFVGRMGVGSAIVVASVAVGAVTVLPTLMGAFARRLKPKNPESVAPSRAFGNWATRITKRPKTAAIAGTLVLVALATPVLGLRLGMPDDGNDAKGTTTRIAYDRLAEGFGVGFNGPLVLATDNMDALQQTKAAAEKTPGVAFVSDPVISPKHDAATFTVIPKTSPQDPKTSDLVTNLRDTLPNRVYVGGAVATLDDMAAKIASRLPIFIALVIGLSIVLLMAVFRSIWVPLVSAAFNLLSIGAAYGVVVLVFQTGMDVPIVSFVPLFMFAILFGLSMDYNVFLQSRIREEYLKGATPEESVTRALGRVGRIILAAGAIMTAVFLGFVGDPDVVVKTIGLGLASAILIDVLIVRMIVAPAVMTLLGDRAWALPAWLDRALPKISLEGEPEALPA</sequence>
<dbReference type="Proteomes" id="UP001149140">
    <property type="component" value="Unassembled WGS sequence"/>
</dbReference>
<evidence type="ECO:0000259" key="8">
    <source>
        <dbReference type="Pfam" id="PF03176"/>
    </source>
</evidence>
<dbReference type="Gene3D" id="1.20.1640.10">
    <property type="entry name" value="Multidrug efflux transporter AcrB transmembrane domain"/>
    <property type="match status" value="2"/>
</dbReference>
<keyword evidence="3" id="KW-1003">Cell membrane</keyword>
<dbReference type="GO" id="GO:0005886">
    <property type="term" value="C:plasma membrane"/>
    <property type="evidence" value="ECO:0007669"/>
    <property type="project" value="UniProtKB-SubCell"/>
</dbReference>
<comment type="similarity">
    <text evidence="2">Belongs to the resistance-nodulation-cell division (RND) (TC 2.A.6) family. MmpL subfamily.</text>
</comment>
<feature type="transmembrane region" description="Helical" evidence="7">
    <location>
        <begin position="270"/>
        <end position="291"/>
    </location>
</feature>
<keyword evidence="4 7" id="KW-0812">Transmembrane</keyword>
<dbReference type="Pfam" id="PF03176">
    <property type="entry name" value="MMPL"/>
    <property type="match status" value="2"/>
</dbReference>
<feature type="transmembrane region" description="Helical" evidence="7">
    <location>
        <begin position="353"/>
        <end position="373"/>
    </location>
</feature>
<evidence type="ECO:0000313" key="9">
    <source>
        <dbReference type="EMBL" id="MDA0165965.1"/>
    </source>
</evidence>
<comment type="caution">
    <text evidence="9">The sequence shown here is derived from an EMBL/GenBank/DDBJ whole genome shotgun (WGS) entry which is preliminary data.</text>
</comment>
<proteinExistence type="inferred from homology"/>
<feature type="transmembrane region" description="Helical" evidence="7">
    <location>
        <begin position="520"/>
        <end position="541"/>
    </location>
</feature>
<keyword evidence="10" id="KW-1185">Reference proteome</keyword>
<dbReference type="PANTHER" id="PTHR33406:SF11">
    <property type="entry name" value="MEMBRANE PROTEIN SCO6666-RELATED"/>
    <property type="match status" value="1"/>
</dbReference>
<keyword evidence="5 7" id="KW-1133">Transmembrane helix</keyword>
<evidence type="ECO:0000256" key="6">
    <source>
        <dbReference type="ARBA" id="ARBA00023136"/>
    </source>
</evidence>
<evidence type="ECO:0000256" key="7">
    <source>
        <dbReference type="SAM" id="Phobius"/>
    </source>
</evidence>
<keyword evidence="6 7" id="KW-0472">Membrane</keyword>
<feature type="domain" description="Membrane transport protein MMPL" evidence="8">
    <location>
        <begin position="45"/>
        <end position="352"/>
    </location>
</feature>
<evidence type="ECO:0000256" key="4">
    <source>
        <dbReference type="ARBA" id="ARBA00022692"/>
    </source>
</evidence>
<evidence type="ECO:0000256" key="5">
    <source>
        <dbReference type="ARBA" id="ARBA00022989"/>
    </source>
</evidence>
<dbReference type="PANTHER" id="PTHR33406">
    <property type="entry name" value="MEMBRANE PROTEIN MJ1562-RELATED"/>
    <property type="match status" value="1"/>
</dbReference>
<feature type="transmembrane region" description="Helical" evidence="7">
    <location>
        <begin position="20"/>
        <end position="42"/>
    </location>
</feature>
<dbReference type="RefSeq" id="WP_270045226.1">
    <property type="nucleotide sequence ID" value="NZ_JAPDOD010000055.1"/>
</dbReference>
<feature type="transmembrane region" description="Helical" evidence="7">
    <location>
        <begin position="593"/>
        <end position="616"/>
    </location>
</feature>
<feature type="transmembrane region" description="Helical" evidence="7">
    <location>
        <begin position="221"/>
        <end position="242"/>
    </location>
</feature>
<gene>
    <name evidence="9" type="ORF">OM076_37215</name>
</gene>
<evidence type="ECO:0000256" key="1">
    <source>
        <dbReference type="ARBA" id="ARBA00004651"/>
    </source>
</evidence>
<comment type="subcellular location">
    <subcellularLocation>
        <location evidence="1">Cell membrane</location>
        <topology evidence="1">Multi-pass membrane protein</topology>
    </subcellularLocation>
</comment>
<organism evidence="9 10">
    <name type="scientific">Solirubrobacter ginsenosidimutans</name>
    <dbReference type="NCBI Taxonomy" id="490573"/>
    <lineage>
        <taxon>Bacteria</taxon>
        <taxon>Bacillati</taxon>
        <taxon>Actinomycetota</taxon>
        <taxon>Thermoleophilia</taxon>
        <taxon>Solirubrobacterales</taxon>
        <taxon>Solirubrobacteraceae</taxon>
        <taxon>Solirubrobacter</taxon>
    </lineage>
</organism>
<accession>A0A9X3N2R2</accession>
<dbReference type="InterPro" id="IPR050545">
    <property type="entry name" value="Mycobact_MmpL"/>
</dbReference>
<dbReference type="AlphaFoldDB" id="A0A9X3N2R2"/>
<dbReference type="SUPFAM" id="SSF82866">
    <property type="entry name" value="Multidrug efflux transporter AcrB transmembrane domain"/>
    <property type="match status" value="2"/>
</dbReference>